<reference evidence="1" key="1">
    <citation type="submission" date="2020-05" db="EMBL/GenBank/DDBJ databases">
        <authorList>
            <person name="Chiriac C."/>
            <person name="Salcher M."/>
            <person name="Ghai R."/>
            <person name="Kavagutti S V."/>
        </authorList>
    </citation>
    <scope>NUCLEOTIDE SEQUENCE</scope>
</reference>
<dbReference type="EMBL" id="CAEUNI010000101">
    <property type="protein sequence ID" value="CAB4372352.1"/>
    <property type="molecule type" value="Genomic_DNA"/>
</dbReference>
<proteinExistence type="predicted"/>
<gene>
    <name evidence="1" type="ORF">UFOPK4182_00842</name>
</gene>
<dbReference type="AlphaFoldDB" id="A0A6J6AQ74"/>
<organism evidence="1">
    <name type="scientific">freshwater metagenome</name>
    <dbReference type="NCBI Taxonomy" id="449393"/>
    <lineage>
        <taxon>unclassified sequences</taxon>
        <taxon>metagenomes</taxon>
        <taxon>ecological metagenomes</taxon>
    </lineage>
</organism>
<accession>A0A6J6AQ74</accession>
<evidence type="ECO:0000313" key="1">
    <source>
        <dbReference type="EMBL" id="CAB4372352.1"/>
    </source>
</evidence>
<sequence>MEKFIVIGVFALAIVVLIVAYERPTKSKKKITGRGGDFE</sequence>
<protein>
    <submittedName>
        <fullName evidence="1">Unannotated protein</fullName>
    </submittedName>
</protein>
<name>A0A6J6AQ74_9ZZZZ</name>